<dbReference type="Proteomes" id="UP000054928">
    <property type="component" value="Unassembled WGS sequence"/>
</dbReference>
<dbReference type="RefSeq" id="XP_024574583.1">
    <property type="nucleotide sequence ID" value="XM_024723625.1"/>
</dbReference>
<name>A0A0P1AD54_PLAHL</name>
<organism evidence="1 2">
    <name type="scientific">Plasmopara halstedii</name>
    <name type="common">Downy mildew of sunflower</name>
    <dbReference type="NCBI Taxonomy" id="4781"/>
    <lineage>
        <taxon>Eukaryota</taxon>
        <taxon>Sar</taxon>
        <taxon>Stramenopiles</taxon>
        <taxon>Oomycota</taxon>
        <taxon>Peronosporomycetes</taxon>
        <taxon>Peronosporales</taxon>
        <taxon>Peronosporaceae</taxon>
        <taxon>Plasmopara</taxon>
    </lineage>
</organism>
<dbReference type="EMBL" id="CCYD01000321">
    <property type="protein sequence ID" value="CEG38214.1"/>
    <property type="molecule type" value="Genomic_DNA"/>
</dbReference>
<protein>
    <submittedName>
        <fullName evidence="1">Uncharacterized protein</fullName>
    </submittedName>
</protein>
<proteinExistence type="predicted"/>
<accession>A0A0P1AD54</accession>
<reference evidence="2" key="1">
    <citation type="submission" date="2014-09" db="EMBL/GenBank/DDBJ databases">
        <authorList>
            <person name="Sharma Rahul"/>
            <person name="Thines Marco"/>
        </authorList>
    </citation>
    <scope>NUCLEOTIDE SEQUENCE [LARGE SCALE GENOMIC DNA]</scope>
</reference>
<keyword evidence="2" id="KW-1185">Reference proteome</keyword>
<evidence type="ECO:0000313" key="2">
    <source>
        <dbReference type="Proteomes" id="UP000054928"/>
    </source>
</evidence>
<dbReference type="AlphaFoldDB" id="A0A0P1AD54"/>
<sequence length="86" mass="9284">MEYTMYEVDGILGEAYVISFVAGLSLTTQNLIRFEDTKNIGLTGIEVPTTSDKRCASVKMASFGLKAIGAPKETTGKFISPKQGFV</sequence>
<dbReference type="GeneID" id="36403356"/>
<evidence type="ECO:0000313" key="1">
    <source>
        <dbReference type="EMBL" id="CEG38214.1"/>
    </source>
</evidence>